<dbReference type="InterPro" id="IPR023346">
    <property type="entry name" value="Lysozyme-like_dom_sf"/>
</dbReference>
<dbReference type="Proteomes" id="UP001595976">
    <property type="component" value="Unassembled WGS sequence"/>
</dbReference>
<evidence type="ECO:0000313" key="2">
    <source>
        <dbReference type="EMBL" id="MFC5291448.1"/>
    </source>
</evidence>
<reference evidence="3" key="1">
    <citation type="journal article" date="2019" name="Int. J. Syst. Evol. Microbiol.">
        <title>The Global Catalogue of Microorganisms (GCM) 10K type strain sequencing project: providing services to taxonomists for standard genome sequencing and annotation.</title>
        <authorList>
            <consortium name="The Broad Institute Genomics Platform"/>
            <consortium name="The Broad Institute Genome Sequencing Center for Infectious Disease"/>
            <person name="Wu L."/>
            <person name="Ma J."/>
        </authorList>
    </citation>
    <scope>NUCLEOTIDE SEQUENCE [LARGE SCALE GENOMIC DNA]</scope>
    <source>
        <strain evidence="3">CGMCC 1.15643</strain>
    </source>
</reference>
<dbReference type="PANTHER" id="PTHR34408:SF2">
    <property type="entry name" value="CELL WALL-BINDING PROTEIN YWSB"/>
    <property type="match status" value="1"/>
</dbReference>
<name>A0ABW0EYP1_9HYPH</name>
<organism evidence="2 3">
    <name type="scientific">Bosea minatitlanensis</name>
    <dbReference type="NCBI Taxonomy" id="128782"/>
    <lineage>
        <taxon>Bacteria</taxon>
        <taxon>Pseudomonadati</taxon>
        <taxon>Pseudomonadota</taxon>
        <taxon>Alphaproteobacteria</taxon>
        <taxon>Hyphomicrobiales</taxon>
        <taxon>Boseaceae</taxon>
        <taxon>Bosea</taxon>
    </lineage>
</organism>
<dbReference type="PANTHER" id="PTHR34408">
    <property type="entry name" value="FAMILY PROTEIN, PUTATIVE-RELATED"/>
    <property type="match status" value="1"/>
</dbReference>
<dbReference type="InterPro" id="IPR052354">
    <property type="entry name" value="Cell_Wall_Dynamics_Protein"/>
</dbReference>
<dbReference type="SUPFAM" id="SSF53955">
    <property type="entry name" value="Lysozyme-like"/>
    <property type="match status" value="1"/>
</dbReference>
<gene>
    <name evidence="2" type="ORF">ACFPK2_00410</name>
</gene>
<evidence type="ECO:0000313" key="3">
    <source>
        <dbReference type="Proteomes" id="UP001595976"/>
    </source>
</evidence>
<proteinExistence type="predicted"/>
<dbReference type="InterPro" id="IPR036366">
    <property type="entry name" value="PGBDSf"/>
</dbReference>
<sequence>MDLDQLSRIAGKPLSQKQRANALSFLMSLQRFGPVLGLDQPHREQQYLAQALHESGVFQWDREIWGPTQQQLRYDPASGSQLAIDLGNTQPGDGRRYYGRTGGMLTGRANYRAFTAWARKHIDPAAPDFEAEPDKVLTDPWEGLVPLWYWDSRNLNKYADQGDVENITLKINGGRNGFDDRLKWLGRCSLVRLGYGPAELAVFQRDARLKVDGIFGPKTRAAIHARLLALTVPASQPADAAAAPVVEEKPVAVTPAALDKPIEKTGGFWERIFTMGSAATGLGTLVFGDWKVTAISLGGVVVIAALGLVFHARIIAAVRDIKAAIAAPNGAA</sequence>
<dbReference type="EMBL" id="JBHSLI010000001">
    <property type="protein sequence ID" value="MFC5291448.1"/>
    <property type="molecule type" value="Genomic_DNA"/>
</dbReference>
<comment type="caution">
    <text evidence="2">The sequence shown here is derived from an EMBL/GenBank/DDBJ whole genome shotgun (WGS) entry which is preliminary data.</text>
</comment>
<evidence type="ECO:0000256" key="1">
    <source>
        <dbReference type="SAM" id="Phobius"/>
    </source>
</evidence>
<dbReference type="RefSeq" id="WP_260349407.1">
    <property type="nucleotide sequence ID" value="NZ_JAOAOS010000015.1"/>
</dbReference>
<feature type="transmembrane region" description="Helical" evidence="1">
    <location>
        <begin position="294"/>
        <end position="312"/>
    </location>
</feature>
<keyword evidence="1" id="KW-0812">Transmembrane</keyword>
<keyword evidence="1" id="KW-0472">Membrane</keyword>
<accession>A0ABW0EYP1</accession>
<keyword evidence="1" id="KW-1133">Transmembrane helix</keyword>
<dbReference type="Gene3D" id="1.10.101.10">
    <property type="entry name" value="PGBD-like superfamily/PGBD"/>
    <property type="match status" value="1"/>
</dbReference>
<protein>
    <submittedName>
        <fullName evidence="2">Peptidoglycan-binding protein</fullName>
    </submittedName>
</protein>
<dbReference type="Gene3D" id="1.10.530.10">
    <property type="match status" value="1"/>
</dbReference>
<keyword evidence="3" id="KW-1185">Reference proteome</keyword>